<sequence length="274" mass="30857">MNEDYYLILGLERTATIVDVKKAYRKLALKWHPDKNPTKKEEAEKKFKEISEAYEVLSDTNKRDIYDRFGKNGLSNNGNAPNSGGGANFSHSFHHFAGPTFHFTFRRPEDVFADFFGGRDPFEEFFNIAGIPRNTFVIDPFVDMHNNMHRRSHHARVAQQLNTANNNNNINNNNSSMNININNNNNGLDSHLMQHHFTHNLFHNGGMGMMGMTSFSSSSGAPGNFKSTSTSTRIINGKRIVTKKIVENGSETVIIEEDGVMKSRTVNGVNQSIT</sequence>
<dbReference type="EnsemblMetazoa" id="HelroT103366">
    <property type="protein sequence ID" value="HelroP103366"/>
    <property type="gene ID" value="HelroG103366"/>
</dbReference>
<dbReference type="GO" id="GO:0005737">
    <property type="term" value="C:cytoplasm"/>
    <property type="evidence" value="ECO:0000318"/>
    <property type="project" value="GO_Central"/>
</dbReference>
<dbReference type="EMBL" id="KB097599">
    <property type="protein sequence ID" value="ESN93642.1"/>
    <property type="molecule type" value="Genomic_DNA"/>
</dbReference>
<evidence type="ECO:0000259" key="2">
    <source>
        <dbReference type="PROSITE" id="PS50076"/>
    </source>
</evidence>
<dbReference type="PRINTS" id="PR00625">
    <property type="entry name" value="JDOMAIN"/>
</dbReference>
<dbReference type="KEGG" id="hro:HELRODRAFT_103366"/>
<accession>T1EDF9</accession>
<dbReference type="GO" id="GO:0044183">
    <property type="term" value="F:protein folding chaperone"/>
    <property type="evidence" value="ECO:0000318"/>
    <property type="project" value="GO_Central"/>
</dbReference>
<dbReference type="Gene3D" id="1.10.287.110">
    <property type="entry name" value="DnaJ domain"/>
    <property type="match status" value="1"/>
</dbReference>
<reference evidence="4" key="3">
    <citation type="submission" date="2015-06" db="UniProtKB">
        <authorList>
            <consortium name="EnsemblMetazoa"/>
        </authorList>
    </citation>
    <scope>IDENTIFICATION</scope>
</reference>
<dbReference type="GeneID" id="20194611"/>
<dbReference type="OMA" id="NWESAGH"/>
<evidence type="ECO:0000313" key="3">
    <source>
        <dbReference type="EMBL" id="ESN93642.1"/>
    </source>
</evidence>
<gene>
    <name evidence="4" type="primary">20194611</name>
    <name evidence="3" type="ORF">HELRODRAFT_103366</name>
</gene>
<dbReference type="GO" id="GO:0051082">
    <property type="term" value="F:unfolded protein binding"/>
    <property type="evidence" value="ECO:0000318"/>
    <property type="project" value="GO_Central"/>
</dbReference>
<dbReference type="GO" id="GO:0030544">
    <property type="term" value="F:Hsp70 protein binding"/>
    <property type="evidence" value="ECO:0007669"/>
    <property type="project" value="InterPro"/>
</dbReference>
<dbReference type="CTD" id="20194611"/>
<dbReference type="AlphaFoldDB" id="T1EDF9"/>
<dbReference type="Pfam" id="PF00226">
    <property type="entry name" value="DnaJ"/>
    <property type="match status" value="1"/>
</dbReference>
<dbReference type="EMBL" id="AMQM01007346">
    <property type="status" value="NOT_ANNOTATED_CDS"/>
    <property type="molecule type" value="Genomic_DNA"/>
</dbReference>
<dbReference type="eggNOG" id="KOG0714">
    <property type="taxonomic scope" value="Eukaryota"/>
</dbReference>
<dbReference type="FunFam" id="1.10.287.110:FF:000021">
    <property type="entry name" value="DnaJ (Hsp40) homolog, subfamily B, member 2"/>
    <property type="match status" value="1"/>
</dbReference>
<reference evidence="5" key="1">
    <citation type="submission" date="2012-12" db="EMBL/GenBank/DDBJ databases">
        <authorList>
            <person name="Hellsten U."/>
            <person name="Grimwood J."/>
            <person name="Chapman J.A."/>
            <person name="Shapiro H."/>
            <person name="Aerts A."/>
            <person name="Otillar R.P."/>
            <person name="Terry A.Y."/>
            <person name="Boore J.L."/>
            <person name="Simakov O."/>
            <person name="Marletaz F."/>
            <person name="Cho S.-J."/>
            <person name="Edsinger-Gonzales E."/>
            <person name="Havlak P."/>
            <person name="Kuo D.-H."/>
            <person name="Larsson T."/>
            <person name="Lv J."/>
            <person name="Arendt D."/>
            <person name="Savage R."/>
            <person name="Osoegawa K."/>
            <person name="de Jong P."/>
            <person name="Lindberg D.R."/>
            <person name="Seaver E.C."/>
            <person name="Weisblat D.A."/>
            <person name="Putnam N.H."/>
            <person name="Grigoriev I.V."/>
            <person name="Rokhsar D.S."/>
        </authorList>
    </citation>
    <scope>NUCLEOTIDE SEQUENCE</scope>
</reference>
<dbReference type="SUPFAM" id="SSF46565">
    <property type="entry name" value="Chaperone J-domain"/>
    <property type="match status" value="1"/>
</dbReference>
<dbReference type="InterPro" id="IPR001623">
    <property type="entry name" value="DnaJ_domain"/>
</dbReference>
<dbReference type="InParanoid" id="T1EDF9"/>
<dbReference type="PANTHER" id="PTHR45168:SF3">
    <property type="entry name" value="DNAJ HEAT SHOCK PROTEIN FAMILY (HSP40) MEMBER B2"/>
    <property type="match status" value="1"/>
</dbReference>
<dbReference type="PANTHER" id="PTHR45168">
    <property type="entry name" value="DNAJ HOMOLOG SUBFAMILY B MEMBER 2"/>
    <property type="match status" value="1"/>
</dbReference>
<dbReference type="Proteomes" id="UP000015101">
    <property type="component" value="Unassembled WGS sequence"/>
</dbReference>
<dbReference type="CDD" id="cd06257">
    <property type="entry name" value="DnaJ"/>
    <property type="match status" value="1"/>
</dbReference>
<dbReference type="FunCoup" id="T1EDF9">
    <property type="interactions" value="371"/>
</dbReference>
<proteinExistence type="predicted"/>
<name>T1EDF9_HELRO</name>
<evidence type="ECO:0000256" key="1">
    <source>
        <dbReference type="ARBA" id="ARBA00023186"/>
    </source>
</evidence>
<organism evidence="4 5">
    <name type="scientific">Helobdella robusta</name>
    <name type="common">Californian leech</name>
    <dbReference type="NCBI Taxonomy" id="6412"/>
    <lineage>
        <taxon>Eukaryota</taxon>
        <taxon>Metazoa</taxon>
        <taxon>Spiralia</taxon>
        <taxon>Lophotrochozoa</taxon>
        <taxon>Annelida</taxon>
        <taxon>Clitellata</taxon>
        <taxon>Hirudinea</taxon>
        <taxon>Rhynchobdellida</taxon>
        <taxon>Glossiphoniidae</taxon>
        <taxon>Helobdella</taxon>
    </lineage>
</organism>
<dbReference type="GO" id="GO:0005634">
    <property type="term" value="C:nucleus"/>
    <property type="evidence" value="ECO:0000318"/>
    <property type="project" value="GO_Central"/>
</dbReference>
<keyword evidence="5" id="KW-1185">Reference proteome</keyword>
<dbReference type="PROSITE" id="PS00636">
    <property type="entry name" value="DNAJ_1"/>
    <property type="match status" value="1"/>
</dbReference>
<dbReference type="InterPro" id="IPR036869">
    <property type="entry name" value="J_dom_sf"/>
</dbReference>
<dbReference type="InterPro" id="IPR043183">
    <property type="entry name" value="DNJB2/6-like"/>
</dbReference>
<evidence type="ECO:0000313" key="5">
    <source>
        <dbReference type="Proteomes" id="UP000015101"/>
    </source>
</evidence>
<dbReference type="SMART" id="SM00271">
    <property type="entry name" value="DnaJ"/>
    <property type="match status" value="1"/>
</dbReference>
<feature type="domain" description="J" evidence="2">
    <location>
        <begin position="4"/>
        <end position="70"/>
    </location>
</feature>
<dbReference type="GO" id="GO:0051087">
    <property type="term" value="F:protein-folding chaperone binding"/>
    <property type="evidence" value="ECO:0000318"/>
    <property type="project" value="GO_Central"/>
</dbReference>
<evidence type="ECO:0000313" key="4">
    <source>
        <dbReference type="EnsemblMetazoa" id="HelroP103366"/>
    </source>
</evidence>
<dbReference type="PROSITE" id="PS50076">
    <property type="entry name" value="DNAJ_2"/>
    <property type="match status" value="1"/>
</dbReference>
<dbReference type="STRING" id="6412.T1EDF9"/>
<dbReference type="HOGENOM" id="CLU_017633_12_0_1"/>
<dbReference type="InterPro" id="IPR018253">
    <property type="entry name" value="DnaJ_domain_CS"/>
</dbReference>
<reference evidence="3 5" key="2">
    <citation type="journal article" date="2013" name="Nature">
        <title>Insights into bilaterian evolution from three spiralian genomes.</title>
        <authorList>
            <person name="Simakov O."/>
            <person name="Marletaz F."/>
            <person name="Cho S.J."/>
            <person name="Edsinger-Gonzales E."/>
            <person name="Havlak P."/>
            <person name="Hellsten U."/>
            <person name="Kuo D.H."/>
            <person name="Larsson T."/>
            <person name="Lv J."/>
            <person name="Arendt D."/>
            <person name="Savage R."/>
            <person name="Osoegawa K."/>
            <person name="de Jong P."/>
            <person name="Grimwood J."/>
            <person name="Chapman J.A."/>
            <person name="Shapiro H."/>
            <person name="Aerts A."/>
            <person name="Otillar R.P."/>
            <person name="Terry A.Y."/>
            <person name="Boore J.L."/>
            <person name="Grigoriev I.V."/>
            <person name="Lindberg D.R."/>
            <person name="Seaver E.C."/>
            <person name="Weisblat D.A."/>
            <person name="Putnam N.H."/>
            <person name="Rokhsar D.S."/>
        </authorList>
    </citation>
    <scope>NUCLEOTIDE SEQUENCE</scope>
</reference>
<keyword evidence="1" id="KW-0143">Chaperone</keyword>
<protein>
    <recommendedName>
        <fullName evidence="2">J domain-containing protein</fullName>
    </recommendedName>
</protein>
<dbReference type="OrthoDB" id="10250354at2759"/>
<dbReference type="RefSeq" id="XP_009028279.1">
    <property type="nucleotide sequence ID" value="XM_009030031.1"/>
</dbReference>